<dbReference type="PANTHER" id="PTHR24305:SF232">
    <property type="entry name" value="P450, PUTATIVE (EUROFUNG)-RELATED"/>
    <property type="match status" value="1"/>
</dbReference>
<dbReference type="PRINTS" id="PR00385">
    <property type="entry name" value="P450"/>
</dbReference>
<evidence type="ECO:0000256" key="2">
    <source>
        <dbReference type="ARBA" id="ARBA00010617"/>
    </source>
</evidence>
<dbReference type="PRINTS" id="PR00463">
    <property type="entry name" value="EP450I"/>
</dbReference>
<organism evidence="8 9">
    <name type="scientific">Rhypophila decipiens</name>
    <dbReference type="NCBI Taxonomy" id="261697"/>
    <lineage>
        <taxon>Eukaryota</taxon>
        <taxon>Fungi</taxon>
        <taxon>Dikarya</taxon>
        <taxon>Ascomycota</taxon>
        <taxon>Pezizomycotina</taxon>
        <taxon>Sordariomycetes</taxon>
        <taxon>Sordariomycetidae</taxon>
        <taxon>Sordariales</taxon>
        <taxon>Naviculisporaceae</taxon>
        <taxon>Rhypophila</taxon>
    </lineage>
</organism>
<name>A0AAN6XWW0_9PEZI</name>
<evidence type="ECO:0000256" key="1">
    <source>
        <dbReference type="ARBA" id="ARBA00001971"/>
    </source>
</evidence>
<evidence type="ECO:0000256" key="7">
    <source>
        <dbReference type="SAM" id="Phobius"/>
    </source>
</evidence>
<feature type="binding site" description="axial binding residue" evidence="6">
    <location>
        <position position="533"/>
    </location>
    <ligand>
        <name>heme</name>
        <dbReference type="ChEBI" id="CHEBI:30413"/>
    </ligand>
    <ligandPart>
        <name>Fe</name>
        <dbReference type="ChEBI" id="CHEBI:18248"/>
    </ligandPart>
</feature>
<keyword evidence="7" id="KW-0812">Transmembrane</keyword>
<evidence type="ECO:0000256" key="5">
    <source>
        <dbReference type="ARBA" id="ARBA00023004"/>
    </source>
</evidence>
<comment type="cofactor">
    <cofactor evidence="1 6">
        <name>heme</name>
        <dbReference type="ChEBI" id="CHEBI:30413"/>
    </cofactor>
</comment>
<evidence type="ECO:0000256" key="4">
    <source>
        <dbReference type="ARBA" id="ARBA00022723"/>
    </source>
</evidence>
<dbReference type="SUPFAM" id="SSF48264">
    <property type="entry name" value="Cytochrome P450"/>
    <property type="match status" value="2"/>
</dbReference>
<keyword evidence="5 6" id="KW-0408">Iron</keyword>
<keyword evidence="9" id="KW-1185">Reference proteome</keyword>
<dbReference type="Pfam" id="PF00067">
    <property type="entry name" value="p450"/>
    <property type="match status" value="2"/>
</dbReference>
<evidence type="ECO:0000256" key="6">
    <source>
        <dbReference type="PIRSR" id="PIRSR602401-1"/>
    </source>
</evidence>
<dbReference type="InterPro" id="IPR050121">
    <property type="entry name" value="Cytochrome_P450_monoxygenase"/>
</dbReference>
<dbReference type="EMBL" id="MU858245">
    <property type="protein sequence ID" value="KAK4208413.1"/>
    <property type="molecule type" value="Genomic_DNA"/>
</dbReference>
<dbReference type="GO" id="GO:0020037">
    <property type="term" value="F:heme binding"/>
    <property type="evidence" value="ECO:0007669"/>
    <property type="project" value="InterPro"/>
</dbReference>
<keyword evidence="7" id="KW-0472">Membrane</keyword>
<dbReference type="Proteomes" id="UP001301769">
    <property type="component" value="Unassembled WGS sequence"/>
</dbReference>
<keyword evidence="4 6" id="KW-0479">Metal-binding</keyword>
<feature type="transmembrane region" description="Helical" evidence="7">
    <location>
        <begin position="6"/>
        <end position="23"/>
    </location>
</feature>
<dbReference type="GO" id="GO:0016705">
    <property type="term" value="F:oxidoreductase activity, acting on paired donors, with incorporation or reduction of molecular oxygen"/>
    <property type="evidence" value="ECO:0007669"/>
    <property type="project" value="InterPro"/>
</dbReference>
<evidence type="ECO:0000256" key="3">
    <source>
        <dbReference type="ARBA" id="ARBA00022617"/>
    </source>
</evidence>
<dbReference type="GO" id="GO:0004497">
    <property type="term" value="F:monooxygenase activity"/>
    <property type="evidence" value="ECO:0007669"/>
    <property type="project" value="InterPro"/>
</dbReference>
<gene>
    <name evidence="8" type="ORF">QBC37DRAFT_453190</name>
</gene>
<sequence length="587" mass="65283">MAFLTTSYAVPICTLLLITFYVYRKLLPTPLPGIPYNRDAPSRLFGDLARLEAASPTTTDMSTVVFSFAKELRSPIAQICFTSFSKPWVIIDDPREAEDIVMRRIKDFDRSEVTTGYFRSVLPKSTMSQVTTHELRAQKRLWDVWGPQFMNKVVARNILAAGKELVELWKIKVGDGASFDPAPDFECTALDVISAAVLGTKIGALRNEINKAKKELSPGETEETEMDPTMATIRKGMDYIGKIIKEGNQALFPDLITLRLRLSPSHRRFMQAAYSAIQSLMRKSCDKLEQINTSAMDEDGEEAGQELDTCVMDLVLRREILTAKRSGKLASPPDPINNDSILQEIYLVLLGGHDSTAYSLTWFSKFAALFPDEQTKLRDSLYDALGFEHGCGGGKIVEQLTAAKLVETDIPHLNAYVHELIRCSATAGPIERMAAVDTVVFGYHIPKGTHMLLNTKIQDAHVRSLKDIPETTRSPTSQSAHGKTRGGLLGDWGHDLDGFNPARWLVKNGSTGKEVFDGRALPSLAFGGGFRGCPGKKLAVMDLRIMVAVLLLSFEFSLAEDENARSLEAEENIFRRPQYREVRLRTL</sequence>
<dbReference type="AlphaFoldDB" id="A0AAN6XWW0"/>
<dbReference type="InterPro" id="IPR001128">
    <property type="entry name" value="Cyt_P450"/>
</dbReference>
<accession>A0AAN6XWW0</accession>
<dbReference type="InterPro" id="IPR036396">
    <property type="entry name" value="Cyt_P450_sf"/>
</dbReference>
<protein>
    <submittedName>
        <fullName evidence="8">Cytochrome P450</fullName>
    </submittedName>
</protein>
<comment type="caution">
    <text evidence="8">The sequence shown here is derived from an EMBL/GenBank/DDBJ whole genome shotgun (WGS) entry which is preliminary data.</text>
</comment>
<keyword evidence="7" id="KW-1133">Transmembrane helix</keyword>
<dbReference type="Gene3D" id="1.10.630.10">
    <property type="entry name" value="Cytochrome P450"/>
    <property type="match status" value="1"/>
</dbReference>
<evidence type="ECO:0000313" key="9">
    <source>
        <dbReference type="Proteomes" id="UP001301769"/>
    </source>
</evidence>
<dbReference type="PANTHER" id="PTHR24305">
    <property type="entry name" value="CYTOCHROME P450"/>
    <property type="match status" value="1"/>
</dbReference>
<keyword evidence="3 6" id="KW-0349">Heme</keyword>
<reference evidence="8" key="1">
    <citation type="journal article" date="2023" name="Mol. Phylogenet. Evol.">
        <title>Genome-scale phylogeny and comparative genomics of the fungal order Sordariales.</title>
        <authorList>
            <person name="Hensen N."/>
            <person name="Bonometti L."/>
            <person name="Westerberg I."/>
            <person name="Brannstrom I.O."/>
            <person name="Guillou S."/>
            <person name="Cros-Aarteil S."/>
            <person name="Calhoun S."/>
            <person name="Haridas S."/>
            <person name="Kuo A."/>
            <person name="Mondo S."/>
            <person name="Pangilinan J."/>
            <person name="Riley R."/>
            <person name="LaButti K."/>
            <person name="Andreopoulos B."/>
            <person name="Lipzen A."/>
            <person name="Chen C."/>
            <person name="Yan M."/>
            <person name="Daum C."/>
            <person name="Ng V."/>
            <person name="Clum A."/>
            <person name="Steindorff A."/>
            <person name="Ohm R.A."/>
            <person name="Martin F."/>
            <person name="Silar P."/>
            <person name="Natvig D.O."/>
            <person name="Lalanne C."/>
            <person name="Gautier V."/>
            <person name="Ament-Velasquez S.L."/>
            <person name="Kruys A."/>
            <person name="Hutchinson M.I."/>
            <person name="Powell A.J."/>
            <person name="Barry K."/>
            <person name="Miller A.N."/>
            <person name="Grigoriev I.V."/>
            <person name="Debuchy R."/>
            <person name="Gladieux P."/>
            <person name="Hiltunen Thoren M."/>
            <person name="Johannesson H."/>
        </authorList>
    </citation>
    <scope>NUCLEOTIDE SEQUENCE</scope>
    <source>
        <strain evidence="8">PSN293</strain>
    </source>
</reference>
<dbReference type="InterPro" id="IPR002401">
    <property type="entry name" value="Cyt_P450_E_grp-I"/>
</dbReference>
<reference evidence="8" key="2">
    <citation type="submission" date="2023-05" db="EMBL/GenBank/DDBJ databases">
        <authorList>
            <consortium name="Lawrence Berkeley National Laboratory"/>
            <person name="Steindorff A."/>
            <person name="Hensen N."/>
            <person name="Bonometti L."/>
            <person name="Westerberg I."/>
            <person name="Brannstrom I.O."/>
            <person name="Guillou S."/>
            <person name="Cros-Aarteil S."/>
            <person name="Calhoun S."/>
            <person name="Haridas S."/>
            <person name="Kuo A."/>
            <person name="Mondo S."/>
            <person name="Pangilinan J."/>
            <person name="Riley R."/>
            <person name="Labutti K."/>
            <person name="Andreopoulos B."/>
            <person name="Lipzen A."/>
            <person name="Chen C."/>
            <person name="Yanf M."/>
            <person name="Daum C."/>
            <person name="Ng V."/>
            <person name="Clum A."/>
            <person name="Ohm R."/>
            <person name="Martin F."/>
            <person name="Silar P."/>
            <person name="Natvig D."/>
            <person name="Lalanne C."/>
            <person name="Gautier V."/>
            <person name="Ament-Velasquez S.L."/>
            <person name="Kruys A."/>
            <person name="Hutchinson M.I."/>
            <person name="Powell A.J."/>
            <person name="Barry K."/>
            <person name="Miller A.N."/>
            <person name="Grigoriev I.V."/>
            <person name="Debuchy R."/>
            <person name="Gladieux P."/>
            <person name="Thoren M.H."/>
            <person name="Johannesson H."/>
        </authorList>
    </citation>
    <scope>NUCLEOTIDE SEQUENCE</scope>
    <source>
        <strain evidence="8">PSN293</strain>
    </source>
</reference>
<dbReference type="GO" id="GO:0005506">
    <property type="term" value="F:iron ion binding"/>
    <property type="evidence" value="ECO:0007669"/>
    <property type="project" value="InterPro"/>
</dbReference>
<evidence type="ECO:0000313" key="8">
    <source>
        <dbReference type="EMBL" id="KAK4208413.1"/>
    </source>
</evidence>
<comment type="similarity">
    <text evidence="2">Belongs to the cytochrome P450 family.</text>
</comment>
<proteinExistence type="inferred from homology"/>